<reference evidence="1 2" key="1">
    <citation type="submission" date="2014-07" db="EMBL/GenBank/DDBJ databases">
        <title>Genomic and transcriptomic analysis on Apis cerana provide comprehensive insights into honey bee biology.</title>
        <authorList>
            <person name="Diao Q."/>
            <person name="Sun L."/>
            <person name="Zheng H."/>
            <person name="Zheng H."/>
            <person name="Xu S."/>
            <person name="Wang S."/>
            <person name="Zeng Z."/>
            <person name="Hu F."/>
            <person name="Su S."/>
            <person name="Wu J."/>
        </authorList>
    </citation>
    <scope>NUCLEOTIDE SEQUENCE [LARGE SCALE GENOMIC DNA]</scope>
    <source>
        <tissue evidence="1">Pupae without intestine</tissue>
    </source>
</reference>
<dbReference type="AlphaFoldDB" id="A0A2A3EHJ0"/>
<keyword evidence="2" id="KW-1185">Reference proteome</keyword>
<accession>A0A2A3EHJ0</accession>
<sequence>MRKGCERYEEWKAERALKTKIQEKKKERKKRRKLKKIEEEEVDEVDEFGKTIRKCKKKKEIKKEKRKPRQKVRKIYKHIPESELILGCIKPSMEVREHFLNPRHISCMGLTIPPMYISEAPPITRVADRRKKPLYITTFKKWSCKKSEESDLDSSSESICSFDSEICLADVKLTAKDQKEIKKSQEKRYEDAE</sequence>
<organism evidence="1 2">
    <name type="scientific">Apis cerana cerana</name>
    <name type="common">Oriental honeybee</name>
    <dbReference type="NCBI Taxonomy" id="94128"/>
    <lineage>
        <taxon>Eukaryota</taxon>
        <taxon>Metazoa</taxon>
        <taxon>Ecdysozoa</taxon>
        <taxon>Arthropoda</taxon>
        <taxon>Hexapoda</taxon>
        <taxon>Insecta</taxon>
        <taxon>Pterygota</taxon>
        <taxon>Neoptera</taxon>
        <taxon>Endopterygota</taxon>
        <taxon>Hymenoptera</taxon>
        <taxon>Apocrita</taxon>
        <taxon>Aculeata</taxon>
        <taxon>Apoidea</taxon>
        <taxon>Anthophila</taxon>
        <taxon>Apidae</taxon>
        <taxon>Apis</taxon>
    </lineage>
</organism>
<protein>
    <submittedName>
        <fullName evidence="1">Uncharacterized protein</fullName>
    </submittedName>
</protein>
<evidence type="ECO:0000313" key="2">
    <source>
        <dbReference type="Proteomes" id="UP000242457"/>
    </source>
</evidence>
<dbReference type="EMBL" id="KZ288248">
    <property type="protein sequence ID" value="PBC31168.1"/>
    <property type="molecule type" value="Genomic_DNA"/>
</dbReference>
<proteinExistence type="predicted"/>
<gene>
    <name evidence="1" type="ORF">APICC_09211</name>
</gene>
<evidence type="ECO:0000313" key="1">
    <source>
        <dbReference type="EMBL" id="PBC31168.1"/>
    </source>
</evidence>
<name>A0A2A3EHJ0_APICC</name>
<dbReference type="OrthoDB" id="7609981at2759"/>
<dbReference type="Proteomes" id="UP000242457">
    <property type="component" value="Unassembled WGS sequence"/>
</dbReference>